<evidence type="ECO:0000313" key="2">
    <source>
        <dbReference type="Proteomes" id="UP000799750"/>
    </source>
</evidence>
<reference evidence="1" key="1">
    <citation type="journal article" date="2020" name="Stud. Mycol.">
        <title>101 Dothideomycetes genomes: a test case for predicting lifestyles and emergence of pathogens.</title>
        <authorList>
            <person name="Haridas S."/>
            <person name="Albert R."/>
            <person name="Binder M."/>
            <person name="Bloem J."/>
            <person name="Labutti K."/>
            <person name="Salamov A."/>
            <person name="Andreopoulos B."/>
            <person name="Baker S."/>
            <person name="Barry K."/>
            <person name="Bills G."/>
            <person name="Bluhm B."/>
            <person name="Cannon C."/>
            <person name="Castanera R."/>
            <person name="Culley D."/>
            <person name="Daum C."/>
            <person name="Ezra D."/>
            <person name="Gonzalez J."/>
            <person name="Henrissat B."/>
            <person name="Kuo A."/>
            <person name="Liang C."/>
            <person name="Lipzen A."/>
            <person name="Lutzoni F."/>
            <person name="Magnuson J."/>
            <person name="Mondo S."/>
            <person name="Nolan M."/>
            <person name="Ohm R."/>
            <person name="Pangilinan J."/>
            <person name="Park H.-J."/>
            <person name="Ramirez L."/>
            <person name="Alfaro M."/>
            <person name="Sun H."/>
            <person name="Tritt A."/>
            <person name="Yoshinaga Y."/>
            <person name="Zwiers L.-H."/>
            <person name="Turgeon B."/>
            <person name="Goodwin S."/>
            <person name="Spatafora J."/>
            <person name="Crous P."/>
            <person name="Grigoriev I."/>
        </authorList>
    </citation>
    <scope>NUCLEOTIDE SEQUENCE</scope>
    <source>
        <strain evidence="1">CBS 269.34</strain>
    </source>
</reference>
<dbReference type="AlphaFoldDB" id="A0A6A6QYS0"/>
<dbReference type="Proteomes" id="UP000799750">
    <property type="component" value="Unassembled WGS sequence"/>
</dbReference>
<name>A0A6A6QYS0_9PEZI</name>
<proteinExistence type="predicted"/>
<gene>
    <name evidence="1" type="ORF">BU16DRAFT_370488</name>
</gene>
<evidence type="ECO:0008006" key="3">
    <source>
        <dbReference type="Google" id="ProtNLM"/>
    </source>
</evidence>
<protein>
    <recommendedName>
        <fullName evidence="3">C2H2-type domain-containing protein</fullName>
    </recommendedName>
</protein>
<evidence type="ECO:0000313" key="1">
    <source>
        <dbReference type="EMBL" id="KAF2496217.1"/>
    </source>
</evidence>
<keyword evidence="2" id="KW-1185">Reference proteome</keyword>
<accession>A0A6A6QYS0</accession>
<organism evidence="1 2">
    <name type="scientific">Lophium mytilinum</name>
    <dbReference type="NCBI Taxonomy" id="390894"/>
    <lineage>
        <taxon>Eukaryota</taxon>
        <taxon>Fungi</taxon>
        <taxon>Dikarya</taxon>
        <taxon>Ascomycota</taxon>
        <taxon>Pezizomycotina</taxon>
        <taxon>Dothideomycetes</taxon>
        <taxon>Pleosporomycetidae</taxon>
        <taxon>Mytilinidiales</taxon>
        <taxon>Mytilinidiaceae</taxon>
        <taxon>Lophium</taxon>
    </lineage>
</organism>
<dbReference type="EMBL" id="MU004188">
    <property type="protein sequence ID" value="KAF2496217.1"/>
    <property type="molecule type" value="Genomic_DNA"/>
</dbReference>
<sequence>MSSFQLPKDTWWYTRTDDILRPDGQIDGQARTCRRCRVFRLTTANEFYRHDAECEIAASRRVPETLPVRPAKPAEECEEVDPLNHLKSAVAKASPISSPIEDESRTICQTCGFRGKSRNELFRHIAEGHEGKNWIEPTSKASRTPLFTNYAREKLGCPCCGFSGKSRDESLDHVAECLGSNWDVLESAVPEIPLVSYADPDRITQRHEDGGSA</sequence>